<feature type="domain" description="Heparan-alpha-glucosaminide N-acetyltransferase catalytic" evidence="2">
    <location>
        <begin position="20"/>
        <end position="169"/>
    </location>
</feature>
<comment type="caution">
    <text evidence="3">The sequence shown here is derived from an EMBL/GenBank/DDBJ whole genome shotgun (WGS) entry which is preliminary data.</text>
</comment>
<feature type="transmembrane region" description="Helical" evidence="1">
    <location>
        <begin position="64"/>
        <end position="86"/>
    </location>
</feature>
<dbReference type="Pfam" id="PF07786">
    <property type="entry name" value="HGSNAT_cat"/>
    <property type="match status" value="1"/>
</dbReference>
<keyword evidence="1" id="KW-0472">Membrane</keyword>
<keyword evidence="1" id="KW-0812">Transmembrane</keyword>
<accession>E6QN37</accession>
<dbReference type="EMBL" id="CABQ01000246">
    <property type="protein sequence ID" value="CBI08658.1"/>
    <property type="molecule type" value="Genomic_DNA"/>
</dbReference>
<feature type="transmembrane region" description="Helical" evidence="1">
    <location>
        <begin position="98"/>
        <end position="116"/>
    </location>
</feature>
<feature type="transmembrane region" description="Helical" evidence="1">
    <location>
        <begin position="214"/>
        <end position="234"/>
    </location>
</feature>
<feature type="transmembrane region" description="Helical" evidence="1">
    <location>
        <begin position="153"/>
        <end position="172"/>
    </location>
</feature>
<evidence type="ECO:0000259" key="2">
    <source>
        <dbReference type="Pfam" id="PF07786"/>
    </source>
</evidence>
<feature type="transmembrane region" description="Helical" evidence="1">
    <location>
        <begin position="246"/>
        <end position="264"/>
    </location>
</feature>
<protein>
    <recommendedName>
        <fullName evidence="2">Heparan-alpha-glucosaminide N-acetyltransferase catalytic domain-containing protein</fullName>
    </recommendedName>
</protein>
<dbReference type="PANTHER" id="PTHR31061">
    <property type="entry name" value="LD22376P"/>
    <property type="match status" value="1"/>
</dbReference>
<dbReference type="PANTHER" id="PTHR31061:SF24">
    <property type="entry name" value="LD22376P"/>
    <property type="match status" value="1"/>
</dbReference>
<dbReference type="AlphaFoldDB" id="E6QN37"/>
<organism evidence="3">
    <name type="scientific">mine drainage metagenome</name>
    <dbReference type="NCBI Taxonomy" id="410659"/>
    <lineage>
        <taxon>unclassified sequences</taxon>
        <taxon>metagenomes</taxon>
        <taxon>ecological metagenomes</taxon>
    </lineage>
</organism>
<feature type="transmembrane region" description="Helical" evidence="1">
    <location>
        <begin position="128"/>
        <end position="146"/>
    </location>
</feature>
<gene>
    <name evidence="3" type="ORF">CARN6_2144</name>
</gene>
<feature type="transmembrane region" description="Helical" evidence="1">
    <location>
        <begin position="358"/>
        <end position="381"/>
    </location>
</feature>
<proteinExistence type="predicted"/>
<keyword evidence="1" id="KW-1133">Transmembrane helix</keyword>
<feature type="transmembrane region" description="Helical" evidence="1">
    <location>
        <begin position="276"/>
        <end position="295"/>
    </location>
</feature>
<name>E6QN37_9ZZZZ</name>
<sequence>MSKSATNSSAGVSAARPSQRLPSLDVLRGITIAFMIMVNNNGDGHYAWWFMKHAEWNGMTPTDLVFPTFLFVVGASIVFAFEARLARGATKAQLATQAFRRAVVLFLLGLVVNGFPHFPLATLRIYGVLQRIAICYLIVSLLYLWDRKPMSKLILAVVALVGYWFLMTHVSVPGYGMPGRDIPLLDRDANLVAWFDRHIFPHRLYEGVRDPEGLLSDLPAVATTLLGMLTAMWLRTQHSLRVKVEGMAGGAGLSLALGLLWAVWFPLNKKLWTSSYVLVAAGLSAAIWAVCYWAVEIKGWRGRWTWPWVVLGSNAIAAYIISELLPGAMSLIPVTVAGRRSDPLRWAFVHWFSLIPNPGLACFAYSTAFLAVCFLPVWILYRKRIFLKV</sequence>
<evidence type="ECO:0000256" key="1">
    <source>
        <dbReference type="SAM" id="Phobius"/>
    </source>
</evidence>
<reference evidence="3" key="1">
    <citation type="submission" date="2009-10" db="EMBL/GenBank/DDBJ databases">
        <title>Diversity of trophic interactions inside an arsenic-rich microbial ecosystem.</title>
        <authorList>
            <person name="Bertin P.N."/>
            <person name="Heinrich-Salmeron A."/>
            <person name="Pelletier E."/>
            <person name="Goulhen-Chollet F."/>
            <person name="Arsene-Ploetze F."/>
            <person name="Gallien S."/>
            <person name="Calteau A."/>
            <person name="Vallenet D."/>
            <person name="Casiot C."/>
            <person name="Chane-Woon-Ming B."/>
            <person name="Giloteaux L."/>
            <person name="Barakat M."/>
            <person name="Bonnefoy V."/>
            <person name="Bruneel O."/>
            <person name="Chandler M."/>
            <person name="Cleiss J."/>
            <person name="Duran R."/>
            <person name="Elbaz-Poulichet F."/>
            <person name="Fonknechten N."/>
            <person name="Lauga B."/>
            <person name="Mornico D."/>
            <person name="Ortet P."/>
            <person name="Schaeffer C."/>
            <person name="Siguier P."/>
            <person name="Alexander Thil Smith A."/>
            <person name="Van Dorsselaer A."/>
            <person name="Weissenbach J."/>
            <person name="Medigue C."/>
            <person name="Le Paslier D."/>
        </authorList>
    </citation>
    <scope>NUCLEOTIDE SEQUENCE</scope>
</reference>
<evidence type="ECO:0000313" key="3">
    <source>
        <dbReference type="EMBL" id="CBI08658.1"/>
    </source>
</evidence>
<feature type="transmembrane region" description="Helical" evidence="1">
    <location>
        <begin position="316"/>
        <end position="338"/>
    </location>
</feature>
<dbReference type="InterPro" id="IPR012429">
    <property type="entry name" value="HGSNAT_cat"/>
</dbReference>